<dbReference type="InterPro" id="IPR002126">
    <property type="entry name" value="Cadherin-like_dom"/>
</dbReference>
<dbReference type="GO" id="GO:0005509">
    <property type="term" value="F:calcium ion binding"/>
    <property type="evidence" value="ECO:0007669"/>
    <property type="project" value="InterPro"/>
</dbReference>
<feature type="domain" description="Cadherin" evidence="6">
    <location>
        <begin position="1599"/>
        <end position="1698"/>
    </location>
</feature>
<dbReference type="PROSITE" id="PS50268">
    <property type="entry name" value="CADHERIN_2"/>
    <property type="match status" value="12"/>
</dbReference>
<feature type="domain" description="Cadherin" evidence="6">
    <location>
        <begin position="1496"/>
        <end position="1595"/>
    </location>
</feature>
<feature type="compositionally biased region" description="Polar residues" evidence="5">
    <location>
        <begin position="1214"/>
        <end position="1225"/>
    </location>
</feature>
<feature type="domain" description="Cadherin" evidence="6">
    <location>
        <begin position="1400"/>
        <end position="1492"/>
    </location>
</feature>
<proteinExistence type="predicted"/>
<feature type="domain" description="Cadherin" evidence="6">
    <location>
        <begin position="124"/>
        <end position="224"/>
    </location>
</feature>
<dbReference type="SUPFAM" id="SSF49313">
    <property type="entry name" value="Cadherin-like"/>
    <property type="match status" value="12"/>
</dbReference>
<dbReference type="PANTHER" id="PTHR24027:SF438">
    <property type="entry name" value="CADHERIN 23"/>
    <property type="match status" value="1"/>
</dbReference>
<evidence type="ECO:0000313" key="8">
    <source>
        <dbReference type="Proteomes" id="UP000528457"/>
    </source>
</evidence>
<evidence type="ECO:0000256" key="5">
    <source>
        <dbReference type="SAM" id="MobiDB-lite"/>
    </source>
</evidence>
<dbReference type="GO" id="GO:0008013">
    <property type="term" value="F:beta-catenin binding"/>
    <property type="evidence" value="ECO:0007669"/>
    <property type="project" value="TreeGrafter"/>
</dbReference>
<dbReference type="EMBL" id="JACHHT010000002">
    <property type="protein sequence ID" value="MBB6521888.1"/>
    <property type="molecule type" value="Genomic_DNA"/>
</dbReference>
<accession>A0A7X0JUD8</accession>
<dbReference type="GO" id="GO:0016342">
    <property type="term" value="C:catenin complex"/>
    <property type="evidence" value="ECO:0007669"/>
    <property type="project" value="TreeGrafter"/>
</dbReference>
<evidence type="ECO:0000256" key="2">
    <source>
        <dbReference type="ARBA" id="ARBA00022737"/>
    </source>
</evidence>
<dbReference type="Proteomes" id="UP000528457">
    <property type="component" value="Unassembled WGS sequence"/>
</dbReference>
<feature type="domain" description="Cadherin" evidence="6">
    <location>
        <begin position="956"/>
        <end position="996"/>
    </location>
</feature>
<evidence type="ECO:0000259" key="6">
    <source>
        <dbReference type="PROSITE" id="PS50268"/>
    </source>
</evidence>
<protein>
    <recommendedName>
        <fullName evidence="6">Cadherin domain-containing protein</fullName>
    </recommendedName>
</protein>
<evidence type="ECO:0000256" key="3">
    <source>
        <dbReference type="ARBA" id="ARBA00022837"/>
    </source>
</evidence>
<dbReference type="InterPro" id="IPR015919">
    <property type="entry name" value="Cadherin-like_sf"/>
</dbReference>
<sequence length="1921" mass="200089">MTDNVSQTNKNALVNPELISGGNKPATPSVPTFEIKENDAGAKVVQLGVTDPDKGDTHSYTVSDDRFEVVGSVLKLKDGASLNYELDAELPLTVTVTDAGGLSSSLNVKVVVLDIAETVSSIENQILTMVPVPEDSAIGSEVGVKVNAVDPDAGDQVSYELVDDADGLFTIDPTTGLVTLAGELDYETAEHHEITVRATSSDGSSSEASYIIPVGDVEEIVPVSDISDSNAEDNSVVENSVVGTVVGVTALAVGDPNDTISYSLSEDADGRFSINGTTGVVTVAGELDYETASSYEIVVVAISSNGTRSEASFTVNIADENDAPTLLVNGRSQQGSTNTITEDFESGTTGWSNNNTTDGGASLSNFLGRFSGGGIFGGGPDAVEKTFALGSGAESAVIEFDLYEIDSWDNENFIIDVNGERIEIPLSYTRDDEANSGTQGSVSWSLVPQGPASNLGFTNAWYIQGTDQIHTVRIEVQQPSDQLTLKLSSSLDEWVENESWGIDNLRIQSFDSHGGSNSLAVQENQAGAHIATVAVQDQDGQGQETYSVSDSRFEVVGGVLKLKDGQSLDYETESSVTLTVTVTDEGGLTDQQTLTIGVIDVNELVPVGSVSDSDSRDNTVAENSTVGSVVGVTALAVAGPNDTVTYSLSEDADGRFTIDGDTGVVTVAGELDYETASSHNIVVVATSSNGTRSEASFTVNIADANDAPTLLVNGSDQVGATTLITEDFENDASGWSNNTTTDGGVHFGNFLGRFGQGAGNIWTGKINDVVEKTFSLGSGAESAVVEFNLYEIDSWDGENFIVEVNGERIEIPLSIYRDSEDNSGSQGNISWSLVTHGPSAHLGFTNGWSQYNDGDQIHTVRIEIQQPGDELNLKLSSTLDEAVSNESWGIDNLRIQSFDGNGANHSLAVQENQAGAHIATVAVQDPDGQGQESYRVDDARFEVVGGVLKLKDGQSLDYEAETSVTLTVTVTDEGGLTDQQTLTIAVIDVNEQVPVVPVGSISDSDGNDDIVAENSAVGSVVGVTALAVGGPNDTVSYSLSEDADGRFAIDSDTGVVTVAGDLDYEAASSHNIVVVATSSNGTQSEASFTINIGNANEAPTLLINGSDQQTSTAITTITEDFENGATGWSNNTTSDGGSPTGTVLGRFGGPNIFTGNAPDSTEKTFALGSGADRAVIEFNLYEFDSWDGESFVVEVNGERVEIASLSHQRDDGATSGTQGSLSWSMEPQGASADHGFTQYANGYVTDQLYTVRIEVEQPGDQLTLRLGSTLNEWLENESWAIDNLKIESFDGNGASNTLAVQENQAGAQIATVAVQDPDGQGQETYSVDDARFEVVGGVLKLKDDQSLDYETETSVTLTVTVTDEGGLTDQQTLTVDVIDVNELLPVPVGHVTDRDGGDNTVAENSPVGTVVGVTAQAAGGPNDTVTYSLSDNADGRFAIDASSGVVTVAGDLDYEAQTSHVITVVATSSNGTQSESSFTIQVSDVQELVPVASATDADASTNSVAENSPVGTVVGITAQAVSGPNDTVTYTLGDNAGGRFAIDPNTGVVTVAGDLDYESNNSHQIVVVATSSNGTQSEASFSIEVSDVQELIPLGSVSDSDISNNTVDENSSVGTVVGVTALAVGGPNDIVSYSLLDDAGGRFAIDPESGVVTVAGDLDYESHISHQIVVLATSSNGTQSEATFTVSVADVVELVPLGSTTDRDPRENSVAENSAVGTVVGLIASATGDPADQVSYSLSDDADGRFQIDANTGEVSVAGGLDYESATEHSITVVSTSSNGTSSEASFTIQVTNVNEAPIIDLGVLADFAISRSASIPSSMSDVAKALNVQVNDHLVLADETPLMLATDFSDQATLPLDDVLGGSESDLFEQEEVEVKEEMMAASLEEGSRAQVSGGPQLDAASLELMTFDPLAQFESVDAF</sequence>
<dbReference type="GO" id="GO:0016477">
    <property type="term" value="P:cell migration"/>
    <property type="evidence" value="ECO:0007669"/>
    <property type="project" value="TreeGrafter"/>
</dbReference>
<feature type="domain" description="Cadherin" evidence="6">
    <location>
        <begin position="1011"/>
        <end position="1101"/>
    </location>
</feature>
<evidence type="ECO:0000256" key="4">
    <source>
        <dbReference type="ARBA" id="ARBA00023136"/>
    </source>
</evidence>
<feature type="domain" description="Cadherin" evidence="6">
    <location>
        <begin position="612"/>
        <end position="710"/>
    </location>
</feature>
<dbReference type="InParanoid" id="A0A7X0JUD8"/>
<feature type="domain" description="Cadherin" evidence="6">
    <location>
        <begin position="1702"/>
        <end position="1800"/>
    </location>
</feature>
<feature type="domain" description="Cadherin" evidence="6">
    <location>
        <begin position="1301"/>
        <end position="1387"/>
    </location>
</feature>
<feature type="region of interest" description="Disordered" evidence="5">
    <location>
        <begin position="327"/>
        <end position="354"/>
    </location>
</feature>
<dbReference type="GO" id="GO:0045296">
    <property type="term" value="F:cadherin binding"/>
    <property type="evidence" value="ECO:0007669"/>
    <property type="project" value="TreeGrafter"/>
</dbReference>
<dbReference type="PRINTS" id="PR00205">
    <property type="entry name" value="CADHERIN"/>
</dbReference>
<dbReference type="GO" id="GO:0007156">
    <property type="term" value="P:homophilic cell adhesion via plasma membrane adhesion molecules"/>
    <property type="evidence" value="ECO:0007669"/>
    <property type="project" value="InterPro"/>
</dbReference>
<evidence type="ECO:0000313" key="7">
    <source>
        <dbReference type="EMBL" id="MBB6521888.1"/>
    </source>
</evidence>
<feature type="domain" description="Cadherin" evidence="6">
    <location>
        <begin position="522"/>
        <end position="608"/>
    </location>
</feature>
<feature type="compositionally biased region" description="Polar residues" evidence="5">
    <location>
        <begin position="1"/>
        <end position="12"/>
    </location>
</feature>
<keyword evidence="4" id="KW-0472">Membrane</keyword>
<dbReference type="PANTHER" id="PTHR24027">
    <property type="entry name" value="CADHERIN-23"/>
    <property type="match status" value="1"/>
</dbReference>
<comment type="subcellular location">
    <subcellularLocation>
        <location evidence="1">Membrane</location>
    </subcellularLocation>
</comment>
<feature type="compositionally biased region" description="Polar residues" evidence="5">
    <location>
        <begin position="330"/>
        <end position="341"/>
    </location>
</feature>
<name>A0A7X0JUD8_9GAMM</name>
<dbReference type="Pfam" id="PF00028">
    <property type="entry name" value="Cadherin"/>
    <property type="match status" value="8"/>
</dbReference>
<feature type="domain" description="Cadherin" evidence="6">
    <location>
        <begin position="228"/>
        <end position="326"/>
    </location>
</feature>
<comment type="caution">
    <text evidence="7">The sequence shown here is derived from an EMBL/GenBank/DDBJ whole genome shotgun (WGS) entry which is preliminary data.</text>
</comment>
<evidence type="ECO:0000256" key="1">
    <source>
        <dbReference type="ARBA" id="ARBA00004370"/>
    </source>
</evidence>
<keyword evidence="3" id="KW-0106">Calcium</keyword>
<dbReference type="SMART" id="SM00112">
    <property type="entry name" value="CA"/>
    <property type="match status" value="12"/>
</dbReference>
<dbReference type="InterPro" id="IPR039808">
    <property type="entry name" value="Cadherin"/>
</dbReference>
<feature type="region of interest" description="Disordered" evidence="5">
    <location>
        <begin position="1"/>
        <end position="25"/>
    </location>
</feature>
<reference evidence="7 8" key="1">
    <citation type="submission" date="2020-08" db="EMBL/GenBank/DDBJ databases">
        <title>Genomic Encyclopedia of Type Strains, Phase IV (KMG-IV): sequencing the most valuable type-strain genomes for metagenomic binning, comparative biology and taxonomic classification.</title>
        <authorList>
            <person name="Goeker M."/>
        </authorList>
    </citation>
    <scope>NUCLEOTIDE SEQUENCE [LARGE SCALE GENOMIC DNA]</scope>
    <source>
        <strain evidence="7 8">DSM 22368</strain>
    </source>
</reference>
<dbReference type="CDD" id="cd11304">
    <property type="entry name" value="Cadherin_repeat"/>
    <property type="match status" value="10"/>
</dbReference>
<feature type="domain" description="Cadherin" evidence="6">
    <location>
        <begin position="27"/>
        <end position="133"/>
    </location>
</feature>
<feature type="region of interest" description="Disordered" evidence="5">
    <location>
        <begin position="1207"/>
        <end position="1228"/>
    </location>
</feature>
<keyword evidence="2" id="KW-0677">Repeat</keyword>
<organism evidence="7 8">
    <name type="scientific">Pseudoteredinibacter isoporae</name>
    <dbReference type="NCBI Taxonomy" id="570281"/>
    <lineage>
        <taxon>Bacteria</taxon>
        <taxon>Pseudomonadati</taxon>
        <taxon>Pseudomonadota</taxon>
        <taxon>Gammaproteobacteria</taxon>
        <taxon>Cellvibrionales</taxon>
        <taxon>Cellvibrionaceae</taxon>
        <taxon>Pseudoteredinibacter</taxon>
    </lineage>
</organism>
<dbReference type="Gene3D" id="2.60.40.60">
    <property type="entry name" value="Cadherins"/>
    <property type="match status" value="12"/>
</dbReference>
<keyword evidence="8" id="KW-1185">Reference proteome</keyword>
<dbReference type="RefSeq" id="WP_166847291.1">
    <property type="nucleotide sequence ID" value="NZ_JAAONY010000002.1"/>
</dbReference>
<gene>
    <name evidence="7" type="ORF">HNR48_002173</name>
</gene>